<dbReference type="PROSITE" id="PS50983">
    <property type="entry name" value="FE_B12_PBP"/>
    <property type="match status" value="1"/>
</dbReference>
<organism evidence="8 9">
    <name type="scientific">Paracoccus kondratievae</name>
    <dbReference type="NCBI Taxonomy" id="135740"/>
    <lineage>
        <taxon>Bacteria</taxon>
        <taxon>Pseudomonadati</taxon>
        <taxon>Pseudomonadota</taxon>
        <taxon>Alphaproteobacteria</taxon>
        <taxon>Rhodobacterales</taxon>
        <taxon>Paracoccaceae</taxon>
        <taxon>Paracoccus</taxon>
    </lineage>
</organism>
<dbReference type="AlphaFoldDB" id="A0AAD3P117"/>
<reference evidence="8" key="2">
    <citation type="submission" date="2023-01" db="EMBL/GenBank/DDBJ databases">
        <authorList>
            <person name="Sun Q."/>
            <person name="Evtushenko L."/>
        </authorList>
    </citation>
    <scope>NUCLEOTIDE SEQUENCE</scope>
    <source>
        <strain evidence="8">VKM B-2222</strain>
    </source>
</reference>
<feature type="domain" description="Fe/B12 periplasmic-binding" evidence="7">
    <location>
        <begin position="54"/>
        <end position="319"/>
    </location>
</feature>
<evidence type="ECO:0000256" key="5">
    <source>
        <dbReference type="ARBA" id="ARBA00022729"/>
    </source>
</evidence>
<dbReference type="Proteomes" id="UP001143349">
    <property type="component" value="Unassembled WGS sequence"/>
</dbReference>
<dbReference type="SUPFAM" id="SSF53807">
    <property type="entry name" value="Helical backbone' metal receptor"/>
    <property type="match status" value="1"/>
</dbReference>
<dbReference type="GO" id="GO:1901678">
    <property type="term" value="P:iron coordination entity transport"/>
    <property type="evidence" value="ECO:0007669"/>
    <property type="project" value="UniProtKB-ARBA"/>
</dbReference>
<sequence>MSRSPRLRCGAPLLLALALAILLPGPASAEAVPFAPIQVEHALGTTSIEHRPEKVAALDMNELDFLDQLGVPVAGTAKDYVPHFLSKYREDPAVADLGFIVKPNVEKIHALRPDLILITSLQAEHYREMSRIAPVLHFDVDYRDSGAGHIEVVRDHFLLLARIFGKEGRAQERLASLDAKLIALRDLTRDRPERALIVMHNNGAFSAFGPHSRYGFVFETFGVRPANDAAETGVHGQPVTSEFIQATNPDIIFVIDRTAVMEHRSVLDPETIGNPLLRETNAWKKGRVILVDPEAWYVTAASITPLEIMIDDVSRAYAH</sequence>
<keyword evidence="9" id="KW-1185">Reference proteome</keyword>
<dbReference type="PANTHER" id="PTHR30532">
    <property type="entry name" value="IRON III DICITRATE-BINDING PERIPLASMIC PROTEIN"/>
    <property type="match status" value="1"/>
</dbReference>
<dbReference type="InterPro" id="IPR033870">
    <property type="entry name" value="FatB"/>
</dbReference>
<evidence type="ECO:0000256" key="4">
    <source>
        <dbReference type="ARBA" id="ARBA00022496"/>
    </source>
</evidence>
<evidence type="ECO:0000313" key="8">
    <source>
        <dbReference type="EMBL" id="GLK65695.1"/>
    </source>
</evidence>
<feature type="chain" id="PRO_5042060216" evidence="6">
    <location>
        <begin position="30"/>
        <end position="319"/>
    </location>
</feature>
<keyword evidence="4" id="KW-0406">Ion transport</keyword>
<feature type="signal peptide" evidence="6">
    <location>
        <begin position="1"/>
        <end position="29"/>
    </location>
</feature>
<evidence type="ECO:0000259" key="7">
    <source>
        <dbReference type="PROSITE" id="PS50983"/>
    </source>
</evidence>
<keyword evidence="3" id="KW-0813">Transport</keyword>
<evidence type="ECO:0000256" key="6">
    <source>
        <dbReference type="SAM" id="SignalP"/>
    </source>
</evidence>
<evidence type="ECO:0000256" key="2">
    <source>
        <dbReference type="ARBA" id="ARBA00008814"/>
    </source>
</evidence>
<evidence type="ECO:0000313" key="9">
    <source>
        <dbReference type="Proteomes" id="UP001143349"/>
    </source>
</evidence>
<dbReference type="PANTHER" id="PTHR30532:SF28">
    <property type="entry name" value="PETROBACTIN-BINDING PROTEIN YCLQ"/>
    <property type="match status" value="1"/>
</dbReference>
<evidence type="ECO:0000256" key="1">
    <source>
        <dbReference type="ARBA" id="ARBA00004196"/>
    </source>
</evidence>
<dbReference type="CDD" id="cd01140">
    <property type="entry name" value="FatB"/>
    <property type="match status" value="1"/>
</dbReference>
<comment type="caution">
    <text evidence="8">The sequence shown here is derived from an EMBL/GenBank/DDBJ whole genome shotgun (WGS) entry which is preliminary data.</text>
</comment>
<accession>A0AAD3P117</accession>
<protein>
    <submittedName>
        <fullName evidence="8">Ferric anguibactin-binding protein</fullName>
    </submittedName>
</protein>
<dbReference type="GO" id="GO:0030288">
    <property type="term" value="C:outer membrane-bounded periplasmic space"/>
    <property type="evidence" value="ECO:0007669"/>
    <property type="project" value="TreeGrafter"/>
</dbReference>
<dbReference type="RefSeq" id="WP_010394328.1">
    <property type="nucleotide sequence ID" value="NZ_BSFH01000094.1"/>
</dbReference>
<dbReference type="Pfam" id="PF01497">
    <property type="entry name" value="Peripla_BP_2"/>
    <property type="match status" value="1"/>
</dbReference>
<keyword evidence="4" id="KW-0410">Iron transport</keyword>
<dbReference type="InterPro" id="IPR002491">
    <property type="entry name" value="ABC_transptr_periplasmic_BD"/>
</dbReference>
<dbReference type="EMBL" id="BSFH01000094">
    <property type="protein sequence ID" value="GLK65695.1"/>
    <property type="molecule type" value="Genomic_DNA"/>
</dbReference>
<keyword evidence="5 6" id="KW-0732">Signal</keyword>
<dbReference type="InterPro" id="IPR051313">
    <property type="entry name" value="Bact_iron-sidero_bind"/>
</dbReference>
<gene>
    <name evidence="8" type="primary">bauB</name>
    <name evidence="8" type="ORF">GCM10017635_31720</name>
</gene>
<comment type="subcellular location">
    <subcellularLocation>
        <location evidence="1">Cell envelope</location>
    </subcellularLocation>
</comment>
<keyword evidence="4" id="KW-0408">Iron</keyword>
<comment type="similarity">
    <text evidence="2">Belongs to the bacterial solute-binding protein 8 family.</text>
</comment>
<dbReference type="Gene3D" id="3.40.50.1980">
    <property type="entry name" value="Nitrogenase molybdenum iron protein domain"/>
    <property type="match status" value="2"/>
</dbReference>
<reference evidence="8" key="1">
    <citation type="journal article" date="2014" name="Int. J. Syst. Evol. Microbiol.">
        <title>Complete genome sequence of Corynebacterium casei LMG S-19264T (=DSM 44701T), isolated from a smear-ripened cheese.</title>
        <authorList>
            <consortium name="US DOE Joint Genome Institute (JGI-PGF)"/>
            <person name="Walter F."/>
            <person name="Albersmeier A."/>
            <person name="Kalinowski J."/>
            <person name="Ruckert C."/>
        </authorList>
    </citation>
    <scope>NUCLEOTIDE SEQUENCE</scope>
    <source>
        <strain evidence="8">VKM B-2222</strain>
    </source>
</reference>
<evidence type="ECO:0000256" key="3">
    <source>
        <dbReference type="ARBA" id="ARBA00022448"/>
    </source>
</evidence>
<name>A0AAD3P117_9RHOB</name>
<proteinExistence type="inferred from homology"/>